<evidence type="ECO:0000313" key="4">
    <source>
        <dbReference type="Proteomes" id="UP001499990"/>
    </source>
</evidence>
<gene>
    <name evidence="3" type="ORF">GCM10020367_20540</name>
</gene>
<dbReference type="RefSeq" id="WP_345035962.1">
    <property type="nucleotide sequence ID" value="NZ_BAAAYL010000001.1"/>
</dbReference>
<dbReference type="Proteomes" id="UP001499990">
    <property type="component" value="Unassembled WGS sequence"/>
</dbReference>
<sequence>MQQLDLFAQDTPEPAPVPATFKSTPAPHAEARPASAPAQPPRRKPYFQTLRTSGVDFGEAIADAWYRAHGSSRMDIPVGIVAALALWPIKSDGAGHAQALADFIASQPADALPAGFGEVVAANWLQRPDLIDTAAPIFRWTEENHDEPTLRAIKAVTDAALKHGVLQHTGDSDPYMRSETDLMSWTITKLRHHSSRSGLGEYHTPPEVCEMMARVLIEGDLDRMHRFYEPAGGTGGMFRAAAQILREYQRDPHDFGWMLQELDAIAAAGAAVNTIIWDLGPGALVACGNTLSEGDMTSRALGHQRAIFEHRNRIVAAGATAAALAQAERLISRAGEGIQAA</sequence>
<dbReference type="Pfam" id="PF02384">
    <property type="entry name" value="N6_Mtase"/>
    <property type="match status" value="1"/>
</dbReference>
<dbReference type="InterPro" id="IPR003356">
    <property type="entry name" value="DNA_methylase_A-5"/>
</dbReference>
<protein>
    <recommendedName>
        <fullName evidence="2">DNA methylase adenine-specific domain-containing protein</fullName>
    </recommendedName>
</protein>
<evidence type="ECO:0000256" key="1">
    <source>
        <dbReference type="SAM" id="MobiDB-lite"/>
    </source>
</evidence>
<evidence type="ECO:0000313" key="3">
    <source>
        <dbReference type="EMBL" id="GAA3371128.1"/>
    </source>
</evidence>
<dbReference type="SUPFAM" id="SSF53335">
    <property type="entry name" value="S-adenosyl-L-methionine-dependent methyltransferases"/>
    <property type="match status" value="1"/>
</dbReference>
<dbReference type="EMBL" id="BAAAYL010000001">
    <property type="protein sequence ID" value="GAA3371128.1"/>
    <property type="molecule type" value="Genomic_DNA"/>
</dbReference>
<dbReference type="InterPro" id="IPR029063">
    <property type="entry name" value="SAM-dependent_MTases_sf"/>
</dbReference>
<reference evidence="4" key="1">
    <citation type="journal article" date="2019" name="Int. J. Syst. Evol. Microbiol.">
        <title>The Global Catalogue of Microorganisms (GCM) 10K type strain sequencing project: providing services to taxonomists for standard genome sequencing and annotation.</title>
        <authorList>
            <consortium name="The Broad Institute Genomics Platform"/>
            <consortium name="The Broad Institute Genome Sequencing Center for Infectious Disease"/>
            <person name="Wu L."/>
            <person name="Ma J."/>
        </authorList>
    </citation>
    <scope>NUCLEOTIDE SEQUENCE [LARGE SCALE GENOMIC DNA]</scope>
    <source>
        <strain evidence="4">JCM 9651</strain>
    </source>
</reference>
<feature type="region of interest" description="Disordered" evidence="1">
    <location>
        <begin position="1"/>
        <end position="45"/>
    </location>
</feature>
<name>A0ABP6S9B6_9ACTN</name>
<feature type="domain" description="DNA methylase adenine-specific" evidence="2">
    <location>
        <begin position="195"/>
        <end position="295"/>
    </location>
</feature>
<feature type="compositionally biased region" description="Low complexity" evidence="1">
    <location>
        <begin position="25"/>
        <end position="37"/>
    </location>
</feature>
<dbReference type="Gene3D" id="3.40.50.150">
    <property type="entry name" value="Vaccinia Virus protein VP39"/>
    <property type="match status" value="1"/>
</dbReference>
<keyword evidence="4" id="KW-1185">Reference proteome</keyword>
<accession>A0ABP6S9B6</accession>
<proteinExistence type="predicted"/>
<organism evidence="3 4">
    <name type="scientific">Streptomyces sannanensis</name>
    <dbReference type="NCBI Taxonomy" id="285536"/>
    <lineage>
        <taxon>Bacteria</taxon>
        <taxon>Bacillati</taxon>
        <taxon>Actinomycetota</taxon>
        <taxon>Actinomycetes</taxon>
        <taxon>Kitasatosporales</taxon>
        <taxon>Streptomycetaceae</taxon>
        <taxon>Streptomyces</taxon>
    </lineage>
</organism>
<evidence type="ECO:0000259" key="2">
    <source>
        <dbReference type="Pfam" id="PF02384"/>
    </source>
</evidence>
<comment type="caution">
    <text evidence="3">The sequence shown here is derived from an EMBL/GenBank/DDBJ whole genome shotgun (WGS) entry which is preliminary data.</text>
</comment>